<dbReference type="InterPro" id="IPR023828">
    <property type="entry name" value="Peptidase_S8_Ser-AS"/>
</dbReference>
<dbReference type="Pfam" id="PF06280">
    <property type="entry name" value="fn3_5"/>
    <property type="match status" value="1"/>
</dbReference>
<name>A0A370GGY2_9BACI</name>
<proteinExistence type="inferred from homology"/>
<feature type="domain" description="SLH" evidence="17">
    <location>
        <begin position="1551"/>
        <end position="1611"/>
    </location>
</feature>
<evidence type="ECO:0000256" key="2">
    <source>
        <dbReference type="ARBA" id="ARBA00004613"/>
    </source>
</evidence>
<dbReference type="PROSITE" id="PS00136">
    <property type="entry name" value="SUBTILASE_ASP"/>
    <property type="match status" value="1"/>
</dbReference>
<feature type="compositionally biased region" description="Low complexity" evidence="15">
    <location>
        <begin position="1282"/>
        <end position="1295"/>
    </location>
</feature>
<dbReference type="OrthoDB" id="9798386at2"/>
<dbReference type="EMBL" id="QQAY01000007">
    <property type="protein sequence ID" value="RDI41644.1"/>
    <property type="molecule type" value="Genomic_DNA"/>
</dbReference>
<evidence type="ECO:0000256" key="12">
    <source>
        <dbReference type="PIRSR" id="PIRSR615500-1"/>
    </source>
</evidence>
<dbReference type="Gene3D" id="2.60.40.10">
    <property type="entry name" value="Immunoglobulins"/>
    <property type="match status" value="1"/>
</dbReference>
<dbReference type="Pfam" id="PF00395">
    <property type="entry name" value="SLH"/>
    <property type="match status" value="3"/>
</dbReference>
<dbReference type="GO" id="GO:0004190">
    <property type="term" value="F:aspartic-type endopeptidase activity"/>
    <property type="evidence" value="ECO:0007669"/>
    <property type="project" value="InterPro"/>
</dbReference>
<keyword evidence="6 13" id="KW-0645">Protease</keyword>
<dbReference type="GO" id="GO:0006508">
    <property type="term" value="P:proteolysis"/>
    <property type="evidence" value="ECO:0007669"/>
    <property type="project" value="UniProtKB-KW"/>
</dbReference>
<dbReference type="Pfam" id="PF00082">
    <property type="entry name" value="Peptidase_S8"/>
    <property type="match status" value="1"/>
</dbReference>
<keyword evidence="10 13" id="KW-0720">Serine protease</keyword>
<organism evidence="18 19">
    <name type="scientific">Falsibacillus pallidus</name>
    <dbReference type="NCBI Taxonomy" id="493781"/>
    <lineage>
        <taxon>Bacteria</taxon>
        <taxon>Bacillati</taxon>
        <taxon>Bacillota</taxon>
        <taxon>Bacilli</taxon>
        <taxon>Bacillales</taxon>
        <taxon>Bacillaceae</taxon>
        <taxon>Falsibacillus</taxon>
    </lineage>
</organism>
<dbReference type="InterPro" id="IPR000209">
    <property type="entry name" value="Peptidase_S8/S53_dom"/>
</dbReference>
<dbReference type="InterPro" id="IPR034216">
    <property type="entry name" value="C5a_Peptidase"/>
</dbReference>
<dbReference type="CDD" id="cd07475">
    <property type="entry name" value="Peptidases_S8_C5a_Peptidase"/>
    <property type="match status" value="1"/>
</dbReference>
<dbReference type="InterPro" id="IPR036852">
    <property type="entry name" value="Peptidase_S8/S53_dom_sf"/>
</dbReference>
<dbReference type="Gene3D" id="3.40.50.200">
    <property type="entry name" value="Peptidase S8/S53 domain"/>
    <property type="match status" value="1"/>
</dbReference>
<comment type="similarity">
    <text evidence="3 13 14">Belongs to the peptidase S8 family.</text>
</comment>
<dbReference type="InterPro" id="IPR015500">
    <property type="entry name" value="Peptidase_S8_subtilisin-rel"/>
</dbReference>
<dbReference type="InterPro" id="IPR013783">
    <property type="entry name" value="Ig-like_fold"/>
</dbReference>
<keyword evidence="8" id="KW-0677">Repeat</keyword>
<feature type="compositionally biased region" description="Gly residues" evidence="15">
    <location>
        <begin position="1238"/>
        <end position="1281"/>
    </location>
</feature>
<evidence type="ECO:0000313" key="19">
    <source>
        <dbReference type="Proteomes" id="UP000255326"/>
    </source>
</evidence>
<sequence>MIKKSFAILLILLLSFSSMAMAASISQPSKMQRPATPQSMNGFGEQYKPTDKVRVIVELTDNPTIDYAQQQNVKYSDLSKATKQKLESDALKSQDTVKSQLDAKKLNLTYLDNFTTVVNGFSAEVDYGNIKFIKQASGVQDVHIVHEYQRPTEKPEMIYSKELVQAQKAWDDYGYKGEGMLVGVIDTGIDYTHRDMIVSKDTPIKLTKEKVDNLVSYNKLPGKYYTDKVPYGYNYMDHDSEIRDVAAGASMHGMHVSGTVAANGDEENGGIKGIAPEAQLLALKVFGNDPELSTTYSDIYVKAIDDAIKLGVDVLNMSLGATAGFVAPDDPEQKAVQKAVDNGVLVAISAGNSAHLGNGFPYANPYASNPDIGVTGSPGLANSSLEVASIENSFMNLDAITYSIDGTEGGKVPFLSASSIHPNDVDTKTFDLALGGIGNPDELTDVAGKYALIQRGTLDFVTKAKNAQDKGALGVIVYNNADGFVNMATDASITIPQLFMLKSDGDNLAAQLKAGKAVSIEFKGDQTKAQNPLADHMSDFTSWGTTPSLDFKPEITAPGGQILSTFNENQYGMMSGTSMASPHVAGGAALILERVDKDFGLKGPDRVRMAKNILLNTAKPIIDKGTINGMFGFDIPYSPRRQGAGLMQLHSALATPVVVTEAASNEGKVALKQIDGDTASFTLKAKNYSDKEVSYDVAVNVQTDLALFGELGYKASELEAQPLEGVVVTVNGGDSSTVTLAAGEEKSITVNLDLTDAKVFDETADNYVNPTQVFPNGYFVEGYVTLKDSTDTNPTLSVPYNGFKGDWNAAPVMDAPMWDANTFYKMTGMLDAQDNFLGYNYFTDKIEPNHIAISPNGDGVQDTVLPLVSFLRNAKKVQLNILDADGKNLRTIRTENNVRKNYYDRGLEPEYSYVSDRTWDGQIDLKTAPEGQYYYEFRTLIDYPGAEWQSFKMPVIVDNTAPNLQATLGEDKKTITLTDVKDNENGSGVSYIDVLVDGKSILDAPLAPDTPSYELPDVLKTTQTVDVIAYDYAGNMNDQVLETLIPDIHLKSPEPFGIFDTKSTTFSGYINEQSGLKSFTIDGKPIDVTLNEETGQYEFNTELTFEEDGVHTFYVEAVDKEDNKAGFSRTIFVDSTPATLDVDAPETANTDTVKVNVNVKDNFDDIRLLVNGSEKFFNEFVEPYEMRAFDKNIEVNLDLKDGENTFVFEVRDFSGHRTTKTIKITKVNGPVSGDDGGDNGTGGDQGGDNGSGTGGDTGNGGDNGTGGNTGGNTGNTGGGGATVPSVPSTPPATSTDDIKVDDAKGIATLEVNETNVEESIKDKTKSNVTIDLSKAADKNTNTVKAQMTASTVKKVAESKKPLVVDTGAASVTLPETVVSDIASKATGNVNIALTKSDAPAANGKLASDVYDLSIKVEKDGKETAYSTFSKPVTVALSVKGNTFNDKRKAAAYYYNESEKTWEYVGGKVSGEQFVFNTHHFSKYAVIEKEVTFKDIKKNWAQDEIEVLASRSITGGKTADTFAPDQKLTRAEFAVLLSRVLNLQGSEFEGIFPDVPESKGWAATSVEAAYKAGIINGDLKGSFNPDQEITREQIAAMIIRAVEFQNKDLLKDLKGDAKFSDSSKVNAYAAEAVSQAAELGVIKGRSNNHFDPKDKTTRAEAAVMLYRLLDKLGEF</sequence>
<evidence type="ECO:0000259" key="17">
    <source>
        <dbReference type="PROSITE" id="PS51272"/>
    </source>
</evidence>
<evidence type="ECO:0000256" key="9">
    <source>
        <dbReference type="ARBA" id="ARBA00022801"/>
    </source>
</evidence>
<evidence type="ECO:0000256" key="10">
    <source>
        <dbReference type="ARBA" id="ARBA00022825"/>
    </source>
</evidence>
<dbReference type="SUPFAM" id="SSF52743">
    <property type="entry name" value="Subtilisin-like"/>
    <property type="match status" value="1"/>
</dbReference>
<keyword evidence="9 13" id="KW-0378">Hydrolase</keyword>
<feature type="signal peptide" evidence="16">
    <location>
        <begin position="1"/>
        <end position="22"/>
    </location>
</feature>
<evidence type="ECO:0000313" key="18">
    <source>
        <dbReference type="EMBL" id="RDI41644.1"/>
    </source>
</evidence>
<dbReference type="Gene3D" id="3.50.30.30">
    <property type="match status" value="1"/>
</dbReference>
<comment type="cofactor">
    <cofactor evidence="1">
        <name>Ca(2+)</name>
        <dbReference type="ChEBI" id="CHEBI:29108"/>
    </cofactor>
</comment>
<dbReference type="PANTHER" id="PTHR43806">
    <property type="entry name" value="PEPTIDASE S8"/>
    <property type="match status" value="1"/>
</dbReference>
<feature type="active site" description="Charge relay system" evidence="12 13">
    <location>
        <position position="252"/>
    </location>
</feature>
<feature type="active site" description="Charge relay system" evidence="12 13">
    <location>
        <position position="186"/>
    </location>
</feature>
<keyword evidence="5" id="KW-0964">Secreted</keyword>
<dbReference type="RefSeq" id="WP_114745975.1">
    <property type="nucleotide sequence ID" value="NZ_QQAY01000007.1"/>
</dbReference>
<dbReference type="SUPFAM" id="SSF52025">
    <property type="entry name" value="PA domain"/>
    <property type="match status" value="1"/>
</dbReference>
<evidence type="ECO:0000256" key="7">
    <source>
        <dbReference type="ARBA" id="ARBA00022729"/>
    </source>
</evidence>
<reference evidence="18 19" key="1">
    <citation type="submission" date="2018-07" db="EMBL/GenBank/DDBJ databases">
        <title>Genomic Encyclopedia of Type Strains, Phase IV (KMG-IV): sequencing the most valuable type-strain genomes for metagenomic binning, comparative biology and taxonomic classification.</title>
        <authorList>
            <person name="Goeker M."/>
        </authorList>
    </citation>
    <scope>NUCLEOTIDE SEQUENCE [LARGE SCALE GENOMIC DNA]</scope>
    <source>
        <strain evidence="18 19">DSM 25281</strain>
    </source>
</reference>
<dbReference type="PROSITE" id="PS51272">
    <property type="entry name" value="SLH"/>
    <property type="match status" value="3"/>
</dbReference>
<dbReference type="InterPro" id="IPR010435">
    <property type="entry name" value="C5a/SBT2-like_Fn3"/>
</dbReference>
<accession>A0A370GGY2</accession>
<evidence type="ECO:0000256" key="3">
    <source>
        <dbReference type="ARBA" id="ARBA00011073"/>
    </source>
</evidence>
<dbReference type="Gene3D" id="2.60.40.1710">
    <property type="entry name" value="Subtilisin-like superfamily"/>
    <property type="match status" value="1"/>
</dbReference>
<feature type="domain" description="SLH" evidence="17">
    <location>
        <begin position="1615"/>
        <end position="1674"/>
    </location>
</feature>
<dbReference type="PROSITE" id="PS00138">
    <property type="entry name" value="SUBTILASE_SER"/>
    <property type="match status" value="1"/>
</dbReference>
<dbReference type="PROSITE" id="PS00137">
    <property type="entry name" value="SUBTILASE_HIS"/>
    <property type="match status" value="1"/>
</dbReference>
<dbReference type="PRINTS" id="PR00723">
    <property type="entry name" value="SUBTILISIN"/>
</dbReference>
<evidence type="ECO:0000256" key="1">
    <source>
        <dbReference type="ARBA" id="ARBA00001913"/>
    </source>
</evidence>
<feature type="domain" description="SLH" evidence="17">
    <location>
        <begin position="1487"/>
        <end position="1550"/>
    </location>
</feature>
<dbReference type="InterPro" id="IPR022398">
    <property type="entry name" value="Peptidase_S8_His-AS"/>
</dbReference>
<dbReference type="GO" id="GO:0004252">
    <property type="term" value="F:serine-type endopeptidase activity"/>
    <property type="evidence" value="ECO:0007669"/>
    <property type="project" value="UniProtKB-UniRule"/>
</dbReference>
<dbReference type="GO" id="GO:0016020">
    <property type="term" value="C:membrane"/>
    <property type="evidence" value="ECO:0007669"/>
    <property type="project" value="InterPro"/>
</dbReference>
<evidence type="ECO:0000256" key="14">
    <source>
        <dbReference type="RuleBase" id="RU003355"/>
    </source>
</evidence>
<dbReference type="PROSITE" id="PS00141">
    <property type="entry name" value="ASP_PROTEASE"/>
    <property type="match status" value="1"/>
</dbReference>
<dbReference type="InterPro" id="IPR050131">
    <property type="entry name" value="Peptidase_S8_subtilisin-like"/>
</dbReference>
<feature type="chain" id="PRO_5016845743" evidence="16">
    <location>
        <begin position="23"/>
        <end position="1674"/>
    </location>
</feature>
<dbReference type="PROSITE" id="PS51892">
    <property type="entry name" value="SUBTILASE"/>
    <property type="match status" value="1"/>
</dbReference>
<comment type="subcellular location">
    <subcellularLocation>
        <location evidence="2">Secreted</location>
    </subcellularLocation>
</comment>
<comment type="caution">
    <text evidence="18">The sequence shown here is derived from an EMBL/GenBank/DDBJ whole genome shotgun (WGS) entry which is preliminary data.</text>
</comment>
<evidence type="ECO:0000256" key="16">
    <source>
        <dbReference type="SAM" id="SignalP"/>
    </source>
</evidence>
<evidence type="ECO:0000256" key="11">
    <source>
        <dbReference type="ARBA" id="ARBA00022837"/>
    </source>
</evidence>
<dbReference type="Pfam" id="PF02225">
    <property type="entry name" value="PA"/>
    <property type="match status" value="1"/>
</dbReference>
<dbReference type="InterPro" id="IPR003137">
    <property type="entry name" value="PA_domain"/>
</dbReference>
<keyword evidence="7 16" id="KW-0732">Signal</keyword>
<feature type="active site" description="Charge relay system" evidence="12 13">
    <location>
        <position position="578"/>
    </location>
</feature>
<evidence type="ECO:0000256" key="6">
    <source>
        <dbReference type="ARBA" id="ARBA00022670"/>
    </source>
</evidence>
<dbReference type="InterPro" id="IPR046450">
    <property type="entry name" value="PA_dom_sf"/>
</dbReference>
<dbReference type="GO" id="GO:0005576">
    <property type="term" value="C:extracellular region"/>
    <property type="evidence" value="ECO:0007669"/>
    <property type="project" value="UniProtKB-SubCell"/>
</dbReference>
<evidence type="ECO:0000256" key="8">
    <source>
        <dbReference type="ARBA" id="ARBA00022737"/>
    </source>
</evidence>
<evidence type="ECO:0000256" key="4">
    <source>
        <dbReference type="ARBA" id="ARBA00022512"/>
    </source>
</evidence>
<keyword evidence="4" id="KW-0134">Cell wall</keyword>
<dbReference type="InterPro" id="IPR001119">
    <property type="entry name" value="SLH_dom"/>
</dbReference>
<dbReference type="CDD" id="cd02133">
    <property type="entry name" value="PA_C5a_like"/>
    <property type="match status" value="1"/>
</dbReference>
<evidence type="ECO:0000256" key="13">
    <source>
        <dbReference type="PROSITE-ProRule" id="PRU01240"/>
    </source>
</evidence>
<evidence type="ECO:0000256" key="5">
    <source>
        <dbReference type="ARBA" id="ARBA00022525"/>
    </source>
</evidence>
<dbReference type="InterPro" id="IPR023827">
    <property type="entry name" value="Peptidase_S8_Asp-AS"/>
</dbReference>
<feature type="region of interest" description="Disordered" evidence="15">
    <location>
        <begin position="1224"/>
        <end position="1301"/>
    </location>
</feature>
<protein>
    <submittedName>
        <fullName evidence="18">Lactocepin</fullName>
    </submittedName>
</protein>
<gene>
    <name evidence="18" type="ORF">DFR59_10798</name>
</gene>
<dbReference type="Proteomes" id="UP000255326">
    <property type="component" value="Unassembled WGS sequence"/>
</dbReference>
<keyword evidence="19" id="KW-1185">Reference proteome</keyword>
<dbReference type="PANTHER" id="PTHR43806:SF11">
    <property type="entry name" value="CEREVISIN-RELATED"/>
    <property type="match status" value="1"/>
</dbReference>
<keyword evidence="11" id="KW-0106">Calcium</keyword>
<evidence type="ECO:0000256" key="15">
    <source>
        <dbReference type="SAM" id="MobiDB-lite"/>
    </source>
</evidence>
<dbReference type="InterPro" id="IPR001969">
    <property type="entry name" value="Aspartic_peptidase_AS"/>
</dbReference>